<dbReference type="SMART" id="SM00823">
    <property type="entry name" value="PKS_PP"/>
    <property type="match status" value="1"/>
</dbReference>
<dbReference type="Pfam" id="PF00501">
    <property type="entry name" value="AMP-binding"/>
    <property type="match status" value="1"/>
</dbReference>
<reference evidence="6 7" key="1">
    <citation type="submission" date="2017-03" db="EMBL/GenBank/DDBJ databases">
        <title>Draft genome sequence of Streptomyces scabrisporus NF3, endophyte isolated from Amphipterygium adstringens.</title>
        <authorList>
            <person name="Vazquez M."/>
            <person name="Ceapa C.D."/>
            <person name="Rodriguez Luna D."/>
            <person name="Sanchez Esquivel S."/>
        </authorList>
    </citation>
    <scope>NUCLEOTIDE SEQUENCE [LARGE SCALE GENOMIC DNA]</scope>
    <source>
        <strain evidence="6 7">NF3</strain>
    </source>
</reference>
<dbReference type="OrthoDB" id="2472181at2"/>
<dbReference type="STRING" id="159449.B4N89_31670"/>
<comment type="caution">
    <text evidence="6">The sequence shown here is derived from an EMBL/GenBank/DDBJ whole genome shotgun (WGS) entry which is preliminary data.</text>
</comment>
<dbReference type="Pfam" id="PF00550">
    <property type="entry name" value="PP-binding"/>
    <property type="match status" value="1"/>
</dbReference>
<dbReference type="AlphaFoldDB" id="A0A1T3NP68"/>
<dbReference type="RefSeq" id="WP_078979921.1">
    <property type="nucleotide sequence ID" value="NZ_MWQN01000002.1"/>
</dbReference>
<dbReference type="InterPro" id="IPR036736">
    <property type="entry name" value="ACP-like_sf"/>
</dbReference>
<dbReference type="GO" id="GO:0003824">
    <property type="term" value="F:catalytic activity"/>
    <property type="evidence" value="ECO:0007669"/>
    <property type="project" value="InterPro"/>
</dbReference>
<sequence>MDDEYTLSRTGSRERTEPTGGAGPRAGERVGGLSFGQERLWFLDRFEPGDAAWNIPWSVHLSGPLDIEALRVAFAGVVARHDALRTRFPDDEGRPVAVVAPPGPVPIEIVDRAGPSADAAERILAERVNAGFDLAAAPPLRVTLIRLDDREHVLCVVLHHILADGWSLNLLRRELELRYRAHRDGVEPVFPALPSYLDHAARQREHDPDTERAVDYWRRQLTDLPALDLPLDRPRTAAPSSATAFHTRRLTGIGPALDHVARTRRCTPFMILLAGYQALLHRYGGQRDFAVGAPIAGRGDVEHEGLIGYFSNTLVLRADLRGEPTFGELLRRTRRTALGAYGHDRIPFEQLLAELRVDRDPAAPAPLFQTLLTVHTQDEDTGPARRFADLDAREVDGGHRAGKFDLSVDIRRDGDDLEAVFGYRTALFDGSTAVALAARLETLLRGALADPDTPVHLLPLLTDADRDRLRIRPEPLAESVESVPAAIARVPGDGIALRTPDGRVTYRELALRADALAARLRTAGVEPGAVVGVMCPRGANAVVAMLAAWRAGAAYLPLDPDYPPARLEFMLTDSGTRVVVTDVAHAEGLPATITPVLADAAPHGSPFTPVEPTAQSPAYLIYTSGSTGTPKGVLVPHGALAARVRWMRTGYRIEPSDRVLQTASLSFDTHAEELYPTLAAGATLVVPAPDATLPDVLAAGDADDVTVLDLPTPYWHELVATGPDTIAWPPALRLLILGADQVRPGAVAAWRARFGDRVRLVNSYGPTETTVIATTADLGAADTRTRPPIGTPIDATHTVVADAYGNPVPPGVPGELLIGGAGVAHGYLGRPGATAAAFRPDPDGPPGARRYHTGDRVRLRADGRLEFLGRLDAQVKVRGYRIEPGEVEAALLAHPGVLQAAVIARDEALVGYVVPTADLSVPELRADLAGRLPAHLLPGALVRLDRLPLTPNGKLDHRALPAPDRRAEQAHGYLAPRTDAEELVADIWIDVLGLDKAGALDDFFELGGHSLLATRVVARIAAATDLVVPLRTLFTHRTLAGFATAIEELLVADLAALDDDTAEQLLSAERNRSQP</sequence>
<feature type="region of interest" description="Disordered" evidence="4">
    <location>
        <begin position="1"/>
        <end position="31"/>
    </location>
</feature>
<evidence type="ECO:0000259" key="5">
    <source>
        <dbReference type="PROSITE" id="PS50075"/>
    </source>
</evidence>
<dbReference type="InterPro" id="IPR006162">
    <property type="entry name" value="Ppantetheine_attach_site"/>
</dbReference>
<dbReference type="Gene3D" id="3.30.559.30">
    <property type="entry name" value="Nonribosomal peptide synthetase, condensation domain"/>
    <property type="match status" value="1"/>
</dbReference>
<dbReference type="InterPro" id="IPR020845">
    <property type="entry name" value="AMP-binding_CS"/>
</dbReference>
<dbReference type="InterPro" id="IPR042099">
    <property type="entry name" value="ANL_N_sf"/>
</dbReference>
<evidence type="ECO:0000256" key="3">
    <source>
        <dbReference type="ARBA" id="ARBA00022553"/>
    </source>
</evidence>
<dbReference type="NCBIfam" id="TIGR01733">
    <property type="entry name" value="AA-adenyl-dom"/>
    <property type="match status" value="1"/>
</dbReference>
<dbReference type="EMBL" id="MWQN01000002">
    <property type="protein sequence ID" value="OPC78723.1"/>
    <property type="molecule type" value="Genomic_DNA"/>
</dbReference>
<evidence type="ECO:0000256" key="2">
    <source>
        <dbReference type="ARBA" id="ARBA00022450"/>
    </source>
</evidence>
<gene>
    <name evidence="6" type="ORF">B4N89_31670</name>
</gene>
<keyword evidence="3" id="KW-0597">Phosphoprotein</keyword>
<organism evidence="6 7">
    <name type="scientific">Embleya scabrispora</name>
    <dbReference type="NCBI Taxonomy" id="159449"/>
    <lineage>
        <taxon>Bacteria</taxon>
        <taxon>Bacillati</taxon>
        <taxon>Actinomycetota</taxon>
        <taxon>Actinomycetes</taxon>
        <taxon>Kitasatosporales</taxon>
        <taxon>Streptomycetaceae</taxon>
        <taxon>Embleya</taxon>
    </lineage>
</organism>
<evidence type="ECO:0000313" key="6">
    <source>
        <dbReference type="EMBL" id="OPC78723.1"/>
    </source>
</evidence>
<dbReference type="FunFam" id="1.10.1200.10:FF:000005">
    <property type="entry name" value="Nonribosomal peptide synthetase 1"/>
    <property type="match status" value="1"/>
</dbReference>
<feature type="compositionally biased region" description="Gly residues" evidence="4">
    <location>
        <begin position="20"/>
        <end position="31"/>
    </location>
</feature>
<dbReference type="InterPro" id="IPR023213">
    <property type="entry name" value="CAT-like_dom_sf"/>
</dbReference>
<dbReference type="PANTHER" id="PTHR45527:SF1">
    <property type="entry name" value="FATTY ACID SYNTHASE"/>
    <property type="match status" value="1"/>
</dbReference>
<dbReference type="InterPro" id="IPR000873">
    <property type="entry name" value="AMP-dep_synth/lig_dom"/>
</dbReference>
<dbReference type="InterPro" id="IPR009081">
    <property type="entry name" value="PP-bd_ACP"/>
</dbReference>
<proteinExistence type="predicted"/>
<dbReference type="Gene3D" id="1.10.1200.10">
    <property type="entry name" value="ACP-like"/>
    <property type="match status" value="1"/>
</dbReference>
<comment type="cofactor">
    <cofactor evidence="1">
        <name>pantetheine 4'-phosphate</name>
        <dbReference type="ChEBI" id="CHEBI:47942"/>
    </cofactor>
</comment>
<dbReference type="InterPro" id="IPR025110">
    <property type="entry name" value="AMP-bd_C"/>
</dbReference>
<dbReference type="PROSITE" id="PS00455">
    <property type="entry name" value="AMP_BINDING"/>
    <property type="match status" value="1"/>
</dbReference>
<dbReference type="PANTHER" id="PTHR45527">
    <property type="entry name" value="NONRIBOSOMAL PEPTIDE SYNTHETASE"/>
    <property type="match status" value="1"/>
</dbReference>
<dbReference type="GO" id="GO:0031177">
    <property type="term" value="F:phosphopantetheine binding"/>
    <property type="evidence" value="ECO:0007669"/>
    <property type="project" value="InterPro"/>
</dbReference>
<dbReference type="Gene3D" id="3.30.300.30">
    <property type="match status" value="1"/>
</dbReference>
<accession>A0A1T3NP68</accession>
<name>A0A1T3NP68_9ACTN</name>
<protein>
    <submittedName>
        <fullName evidence="6">Non-ribosomal peptide synthetase</fullName>
    </submittedName>
</protein>
<dbReference type="InterPro" id="IPR020806">
    <property type="entry name" value="PKS_PP-bd"/>
</dbReference>
<evidence type="ECO:0000256" key="1">
    <source>
        <dbReference type="ARBA" id="ARBA00001957"/>
    </source>
</evidence>
<dbReference type="SUPFAM" id="SSF47336">
    <property type="entry name" value="ACP-like"/>
    <property type="match status" value="1"/>
</dbReference>
<keyword evidence="2" id="KW-0596">Phosphopantetheine</keyword>
<dbReference type="FunFam" id="3.40.50.980:FF:000001">
    <property type="entry name" value="Non-ribosomal peptide synthetase"/>
    <property type="match status" value="1"/>
</dbReference>
<dbReference type="Pfam" id="PF00668">
    <property type="entry name" value="Condensation"/>
    <property type="match status" value="1"/>
</dbReference>
<dbReference type="Gene3D" id="3.40.50.12780">
    <property type="entry name" value="N-terminal domain of ligase-like"/>
    <property type="match status" value="1"/>
</dbReference>
<dbReference type="Pfam" id="PF13193">
    <property type="entry name" value="AMP-binding_C"/>
    <property type="match status" value="1"/>
</dbReference>
<dbReference type="PROSITE" id="PS00012">
    <property type="entry name" value="PHOSPHOPANTETHEINE"/>
    <property type="match status" value="1"/>
</dbReference>
<dbReference type="InterPro" id="IPR045851">
    <property type="entry name" value="AMP-bd_C_sf"/>
</dbReference>
<evidence type="ECO:0000313" key="7">
    <source>
        <dbReference type="Proteomes" id="UP000190037"/>
    </source>
</evidence>
<dbReference type="GO" id="GO:0044550">
    <property type="term" value="P:secondary metabolite biosynthetic process"/>
    <property type="evidence" value="ECO:0007669"/>
    <property type="project" value="TreeGrafter"/>
</dbReference>
<dbReference type="GO" id="GO:0017000">
    <property type="term" value="P:antibiotic biosynthetic process"/>
    <property type="evidence" value="ECO:0007669"/>
    <property type="project" value="UniProtKB-ARBA"/>
</dbReference>
<dbReference type="GO" id="GO:0005737">
    <property type="term" value="C:cytoplasm"/>
    <property type="evidence" value="ECO:0007669"/>
    <property type="project" value="TreeGrafter"/>
</dbReference>
<dbReference type="CDD" id="cd05930">
    <property type="entry name" value="A_NRPS"/>
    <property type="match status" value="1"/>
</dbReference>
<dbReference type="SUPFAM" id="SSF52777">
    <property type="entry name" value="CoA-dependent acyltransferases"/>
    <property type="match status" value="2"/>
</dbReference>
<dbReference type="PROSITE" id="PS50075">
    <property type="entry name" value="CARRIER"/>
    <property type="match status" value="1"/>
</dbReference>
<dbReference type="GO" id="GO:0043041">
    <property type="term" value="P:amino acid activation for nonribosomal peptide biosynthetic process"/>
    <property type="evidence" value="ECO:0007669"/>
    <property type="project" value="TreeGrafter"/>
</dbReference>
<dbReference type="GO" id="GO:0008610">
    <property type="term" value="P:lipid biosynthetic process"/>
    <property type="evidence" value="ECO:0007669"/>
    <property type="project" value="UniProtKB-ARBA"/>
</dbReference>
<evidence type="ECO:0000256" key="4">
    <source>
        <dbReference type="SAM" id="MobiDB-lite"/>
    </source>
</evidence>
<dbReference type="InterPro" id="IPR010071">
    <property type="entry name" value="AA_adenyl_dom"/>
</dbReference>
<dbReference type="CDD" id="cd19531">
    <property type="entry name" value="LCL_NRPS-like"/>
    <property type="match status" value="1"/>
</dbReference>
<dbReference type="Proteomes" id="UP000190037">
    <property type="component" value="Unassembled WGS sequence"/>
</dbReference>
<keyword evidence="7" id="KW-1185">Reference proteome</keyword>
<dbReference type="SUPFAM" id="SSF56801">
    <property type="entry name" value="Acetyl-CoA synthetase-like"/>
    <property type="match status" value="1"/>
</dbReference>
<dbReference type="InterPro" id="IPR001242">
    <property type="entry name" value="Condensation_dom"/>
</dbReference>
<feature type="domain" description="Carrier" evidence="5">
    <location>
        <begin position="975"/>
        <end position="1050"/>
    </location>
</feature>
<dbReference type="Gene3D" id="3.30.559.10">
    <property type="entry name" value="Chloramphenicol acetyltransferase-like domain"/>
    <property type="match status" value="1"/>
</dbReference>